<evidence type="ECO:0000313" key="1">
    <source>
        <dbReference type="EMBL" id="KAG8182600.1"/>
    </source>
</evidence>
<keyword evidence="2" id="KW-1185">Reference proteome</keyword>
<protein>
    <submittedName>
        <fullName evidence="1">Uncharacterized protein</fullName>
    </submittedName>
</protein>
<proteinExistence type="predicted"/>
<accession>A0AAV6UGA4</accession>
<dbReference type="AlphaFoldDB" id="A0AAV6UGA4"/>
<name>A0AAV6UGA4_9ARAC</name>
<sequence length="207" mass="23468">MIEKNDALLNVAFFAFAPPKNEFGHQIPHYPQVSSSSSILILKYTHSQVSSSSSIIILKYHYPQVSQSSSILILKYLVPHPQVSLSSSSLLLNYPHPQVSSSSIILILKYHHPQISLSSNLFSLYIMMRKRPPYFFDSLATAPDVKVCSETSLIEFVTLKLKVGKDGITKQYEWREKKHGVNGIGKSREIRGRAFCNRKLLRKLFST</sequence>
<dbReference type="EMBL" id="JAFNEN010000458">
    <property type="protein sequence ID" value="KAG8182600.1"/>
    <property type="molecule type" value="Genomic_DNA"/>
</dbReference>
<evidence type="ECO:0000313" key="2">
    <source>
        <dbReference type="Proteomes" id="UP000827092"/>
    </source>
</evidence>
<reference evidence="1 2" key="1">
    <citation type="journal article" date="2022" name="Nat. Ecol. Evol.">
        <title>A masculinizing supergene underlies an exaggerated male reproductive morph in a spider.</title>
        <authorList>
            <person name="Hendrickx F."/>
            <person name="De Corte Z."/>
            <person name="Sonet G."/>
            <person name="Van Belleghem S.M."/>
            <person name="Kostlbacher S."/>
            <person name="Vangestel C."/>
        </authorList>
    </citation>
    <scope>NUCLEOTIDE SEQUENCE [LARGE SCALE GENOMIC DNA]</scope>
    <source>
        <strain evidence="1">W744_W776</strain>
    </source>
</reference>
<gene>
    <name evidence="1" type="ORF">JTE90_021736</name>
</gene>
<comment type="caution">
    <text evidence="1">The sequence shown here is derived from an EMBL/GenBank/DDBJ whole genome shotgun (WGS) entry which is preliminary data.</text>
</comment>
<dbReference type="Proteomes" id="UP000827092">
    <property type="component" value="Unassembled WGS sequence"/>
</dbReference>
<organism evidence="1 2">
    <name type="scientific">Oedothorax gibbosus</name>
    <dbReference type="NCBI Taxonomy" id="931172"/>
    <lineage>
        <taxon>Eukaryota</taxon>
        <taxon>Metazoa</taxon>
        <taxon>Ecdysozoa</taxon>
        <taxon>Arthropoda</taxon>
        <taxon>Chelicerata</taxon>
        <taxon>Arachnida</taxon>
        <taxon>Araneae</taxon>
        <taxon>Araneomorphae</taxon>
        <taxon>Entelegynae</taxon>
        <taxon>Araneoidea</taxon>
        <taxon>Linyphiidae</taxon>
        <taxon>Erigoninae</taxon>
        <taxon>Oedothorax</taxon>
    </lineage>
</organism>